<comment type="similarity">
    <text evidence="1">Belongs to the TRAFAC class TrmE-Era-EngA-EngB-Septin-like GTPase superfamily. AIG1/Toc34/Toc159-like paraseptin GTPase family. IAN subfamily.</text>
</comment>
<dbReference type="Gene3D" id="3.40.50.300">
    <property type="entry name" value="P-loop containing nucleotide triphosphate hydrolases"/>
    <property type="match status" value="3"/>
</dbReference>
<evidence type="ECO:0000256" key="2">
    <source>
        <dbReference type="ARBA" id="ARBA00022741"/>
    </source>
</evidence>
<feature type="domain" description="AIG1-type G" evidence="5">
    <location>
        <begin position="457"/>
        <end position="665"/>
    </location>
</feature>
<name>A0A3B4B025_9GOBI</name>
<proteinExistence type="inferred from homology"/>
<dbReference type="AlphaFoldDB" id="A0A3B4B025"/>
<keyword evidence="2" id="KW-0547">Nucleotide-binding</keyword>
<feature type="region of interest" description="Disordered" evidence="4">
    <location>
        <begin position="1"/>
        <end position="50"/>
    </location>
</feature>
<dbReference type="Pfam" id="PF04548">
    <property type="entry name" value="AIG1"/>
    <property type="match status" value="3"/>
</dbReference>
<evidence type="ECO:0000313" key="6">
    <source>
        <dbReference type="Ensembl" id="ENSPMGP00000021951.1"/>
    </source>
</evidence>
<keyword evidence="3" id="KW-0342">GTP-binding</keyword>
<feature type="domain" description="AIG1-type G" evidence="5">
    <location>
        <begin position="49"/>
        <end position="263"/>
    </location>
</feature>
<reference evidence="6" key="2">
    <citation type="submission" date="2025-09" db="UniProtKB">
        <authorList>
            <consortium name="Ensembl"/>
        </authorList>
    </citation>
    <scope>IDENTIFICATION</scope>
</reference>
<dbReference type="PANTHER" id="PTHR10903:SF62">
    <property type="entry name" value="GTPASE IMAP FAMILY MEMBER 4-LIKE-RELATED"/>
    <property type="match status" value="1"/>
</dbReference>
<evidence type="ECO:0000256" key="4">
    <source>
        <dbReference type="SAM" id="MobiDB-lite"/>
    </source>
</evidence>
<evidence type="ECO:0000256" key="3">
    <source>
        <dbReference type="ARBA" id="ARBA00023134"/>
    </source>
</evidence>
<dbReference type="GO" id="GO:0005525">
    <property type="term" value="F:GTP binding"/>
    <property type="evidence" value="ECO:0007669"/>
    <property type="project" value="UniProtKB-KW"/>
</dbReference>
<protein>
    <recommendedName>
        <fullName evidence="5">AIG1-type G domain-containing protein</fullName>
    </recommendedName>
</protein>
<dbReference type="STRING" id="409849.ENSPMGP00000021951"/>
<organism evidence="6 7">
    <name type="scientific">Periophthalmus magnuspinnatus</name>
    <dbReference type="NCBI Taxonomy" id="409849"/>
    <lineage>
        <taxon>Eukaryota</taxon>
        <taxon>Metazoa</taxon>
        <taxon>Chordata</taxon>
        <taxon>Craniata</taxon>
        <taxon>Vertebrata</taxon>
        <taxon>Euteleostomi</taxon>
        <taxon>Actinopterygii</taxon>
        <taxon>Neopterygii</taxon>
        <taxon>Teleostei</taxon>
        <taxon>Neoteleostei</taxon>
        <taxon>Acanthomorphata</taxon>
        <taxon>Gobiaria</taxon>
        <taxon>Gobiiformes</taxon>
        <taxon>Gobioidei</taxon>
        <taxon>Gobiidae</taxon>
        <taxon>Oxudercinae</taxon>
        <taxon>Periophthalmus</taxon>
    </lineage>
</organism>
<dbReference type="InterPro" id="IPR006703">
    <property type="entry name" value="G_AIG1"/>
</dbReference>
<dbReference type="SUPFAM" id="SSF52540">
    <property type="entry name" value="P-loop containing nucleoside triphosphate hydrolases"/>
    <property type="match status" value="3"/>
</dbReference>
<dbReference type="InterPro" id="IPR027417">
    <property type="entry name" value="P-loop_NTPase"/>
</dbReference>
<dbReference type="PROSITE" id="PS51720">
    <property type="entry name" value="G_AIG1"/>
    <property type="match status" value="3"/>
</dbReference>
<dbReference type="PANTHER" id="PTHR10903">
    <property type="entry name" value="GTPASE, IMAP FAMILY MEMBER-RELATED"/>
    <property type="match status" value="1"/>
</dbReference>
<evidence type="ECO:0000256" key="1">
    <source>
        <dbReference type="ARBA" id="ARBA00008535"/>
    </source>
</evidence>
<reference evidence="6" key="1">
    <citation type="submission" date="2025-08" db="UniProtKB">
        <authorList>
            <consortium name="Ensembl"/>
        </authorList>
    </citation>
    <scope>IDENTIFICATION</scope>
</reference>
<feature type="domain" description="AIG1-type G" evidence="5">
    <location>
        <begin position="264"/>
        <end position="454"/>
    </location>
</feature>
<feature type="compositionally biased region" description="Basic residues" evidence="4">
    <location>
        <begin position="1"/>
        <end position="16"/>
    </location>
</feature>
<accession>A0A3B4B025</accession>
<feature type="compositionally biased region" description="Basic and acidic residues" evidence="4">
    <location>
        <begin position="20"/>
        <end position="50"/>
    </location>
</feature>
<dbReference type="Proteomes" id="UP000261520">
    <property type="component" value="Unplaced"/>
</dbReference>
<evidence type="ECO:0000259" key="5">
    <source>
        <dbReference type="PROSITE" id="PS51720"/>
    </source>
</evidence>
<sequence>MTRSHHRLKEKHKKFYKIQDATERRTRERGRRERGERGREENEGERKENEPMRIVLLGKTGAGKSSLANVIFGEEGKFKESDSPNSETKKCHAQTKSINGRVFRLIDTPGLFDTDLNDPEMSPEILKCIEECAPGPHAFLLVLRVERYTRQEQEVVEKILKHFSEEALKYTTVVFTHGDQLKQRENIKDWAKQNEALRSLVQKCGGRCHVFDCKYWKNSQDPYRNNQLQVTELRERPLSRYLHVCVSQCVQLLHVSTVCAPAPETLRIVLLGKSGSGKSSVANTIMGEELFMLSSNISKSITRRVHGRNITLIDTPGVLDMDLRDTELSPDFQKCMHKCDPGPHAFVLVLRVERFTRQEQIVVNLILKYFSEEALKYTTVVFTHGDQLNKGMEIKKWVEQNEALRSLVQKCGGRCHVFDNKYWNNSQDPYRNNQLQVKALLRTIQTNVEENGGRCYSEETRIILLGKTGSGKSSLGNTIFGEEIFKVKSSPNSETSVYKPHRKVIDGRSICLIDTPGVFDTNPDKADLSEMFYQCVQDCAPGPHAFVLVLRVERFTRQEQIVVNLILKYFSEEALKYTTVVFTHGDDLNKGENIKDWANQNEALRSLVQKCGGRCHVIDNKYWNNSQDPYRNNQLQVKALLRTIQTNVEENGGRCYSNGTNWTSLYFTLVQYFTTFLVTFHHC</sequence>
<evidence type="ECO:0000313" key="7">
    <source>
        <dbReference type="Proteomes" id="UP000261520"/>
    </source>
</evidence>
<dbReference type="Ensembl" id="ENSPMGT00000023380.1">
    <property type="protein sequence ID" value="ENSPMGP00000021951.1"/>
    <property type="gene ID" value="ENSPMGG00000017780.1"/>
</dbReference>
<dbReference type="InterPro" id="IPR045058">
    <property type="entry name" value="GIMA/IAN/Toc"/>
</dbReference>
<keyword evidence="7" id="KW-1185">Reference proteome</keyword>
<dbReference type="FunFam" id="3.40.50.300:FF:000366">
    <property type="entry name" value="GTPase, IMAP family member 2"/>
    <property type="match status" value="3"/>
</dbReference>